<dbReference type="VEuPathDB" id="ToxoDB:ENH_00067640"/>
<dbReference type="RefSeq" id="XP_013437819.1">
    <property type="nucleotide sequence ID" value="XM_013582365.1"/>
</dbReference>
<dbReference type="AlphaFoldDB" id="U6MYM3"/>
<dbReference type="GeneID" id="25476898"/>
<organism evidence="2 3">
    <name type="scientific">Eimeria necatrix</name>
    <dbReference type="NCBI Taxonomy" id="51315"/>
    <lineage>
        <taxon>Eukaryota</taxon>
        <taxon>Sar</taxon>
        <taxon>Alveolata</taxon>
        <taxon>Apicomplexa</taxon>
        <taxon>Conoidasida</taxon>
        <taxon>Coccidia</taxon>
        <taxon>Eucoccidiorida</taxon>
        <taxon>Eimeriorina</taxon>
        <taxon>Eimeriidae</taxon>
        <taxon>Eimeria</taxon>
    </lineage>
</organism>
<dbReference type="EMBL" id="HG725702">
    <property type="protein sequence ID" value="CDJ69352.1"/>
    <property type="molecule type" value="Genomic_DNA"/>
</dbReference>
<proteinExistence type="predicted"/>
<dbReference type="OrthoDB" id="347518at2759"/>
<reference evidence="2" key="1">
    <citation type="submission" date="2013-10" db="EMBL/GenBank/DDBJ databases">
        <title>Genomic analysis of the causative agents of coccidiosis in chickens.</title>
        <authorList>
            <person name="Reid A.J."/>
            <person name="Blake D."/>
            <person name="Billington K."/>
            <person name="Browne H."/>
            <person name="Dunn M."/>
            <person name="Hung S."/>
            <person name="Kawahara F."/>
            <person name="Miranda-Saavedra D."/>
            <person name="Mourier T."/>
            <person name="Nagra H."/>
            <person name="Otto T.D."/>
            <person name="Rawlings N."/>
            <person name="Sanchez A."/>
            <person name="Sanders M."/>
            <person name="Subramaniam C."/>
            <person name="Tay Y."/>
            <person name="Dear P."/>
            <person name="Doerig C."/>
            <person name="Gruber A."/>
            <person name="Parkinson J."/>
            <person name="Shirley M."/>
            <person name="Wan K.L."/>
            <person name="Berriman M."/>
            <person name="Tomley F."/>
            <person name="Pain A."/>
        </authorList>
    </citation>
    <scope>NUCLEOTIDE SEQUENCE [LARGE SCALE GENOMIC DNA]</scope>
    <source>
        <strain evidence="2">Houghton</strain>
    </source>
</reference>
<feature type="compositionally biased region" description="Low complexity" evidence="1">
    <location>
        <begin position="14"/>
        <end position="24"/>
    </location>
</feature>
<protein>
    <submittedName>
        <fullName evidence="2">Uncharacterized protein</fullName>
    </submittedName>
</protein>
<gene>
    <name evidence="2" type="ORF">ENH_00067640</name>
</gene>
<evidence type="ECO:0000313" key="3">
    <source>
        <dbReference type="Proteomes" id="UP000030754"/>
    </source>
</evidence>
<feature type="region of interest" description="Disordered" evidence="1">
    <location>
        <begin position="1"/>
        <end position="24"/>
    </location>
</feature>
<evidence type="ECO:0000256" key="1">
    <source>
        <dbReference type="SAM" id="MobiDB-lite"/>
    </source>
</evidence>
<evidence type="ECO:0000313" key="2">
    <source>
        <dbReference type="EMBL" id="CDJ69352.1"/>
    </source>
</evidence>
<reference evidence="2" key="2">
    <citation type="submission" date="2013-10" db="EMBL/GenBank/DDBJ databases">
        <authorList>
            <person name="Aslett M."/>
        </authorList>
    </citation>
    <scope>NUCLEOTIDE SEQUENCE [LARGE SCALE GENOMIC DNA]</scope>
    <source>
        <strain evidence="2">Houghton</strain>
    </source>
</reference>
<accession>U6MYM3</accession>
<keyword evidence="3" id="KW-1185">Reference proteome</keyword>
<name>U6MYM3_9EIME</name>
<feature type="non-terminal residue" evidence="2">
    <location>
        <position position="249"/>
    </location>
</feature>
<sequence length="249" mass="26911">MESLSSRVGLEETSASSPPSASWPAECTFSNAAVTYEASPPSLDTGKHNERHQSSSTARSACLQCIPCDDHGTQMKPSISGVACGKPTLPAPEVVGHDAALPTVGPQGGGLGTDVSTEYVVALQDAGQFNMWEPVLRKVLPSQEHSLLLGQICFDVTDGDQRGSWLLPEELLAEWIASAGEDHEDRQIFTNTPVSEEEQDAIEQVLLQLLESQEEDVENTASRDPSTILGVQPVWLEQLVLRYLYSCSF</sequence>
<dbReference type="Proteomes" id="UP000030754">
    <property type="component" value="Unassembled WGS sequence"/>
</dbReference>